<feature type="non-terminal residue" evidence="4">
    <location>
        <position position="1"/>
    </location>
</feature>
<evidence type="ECO:0000313" key="4">
    <source>
        <dbReference type="EMBL" id="CAL1542263.1"/>
    </source>
</evidence>
<dbReference type="PANTHER" id="PTHR15052">
    <property type="entry name" value="RNA POLYMERASE III TRANSCRIPTION INITIATION FACTOR COMPLEX SUBUNIT"/>
    <property type="match status" value="1"/>
</dbReference>
<keyword evidence="3" id="KW-0539">Nucleus</keyword>
<comment type="caution">
    <text evidence="4">The sequence shown here is derived from an EMBL/GenBank/DDBJ whole genome shotgun (WGS) entry which is preliminary data.</text>
</comment>
<dbReference type="PANTHER" id="PTHR15052:SF2">
    <property type="entry name" value="GENERAL TRANSCRIPTION FACTOR 3C POLYPEPTIDE 2"/>
    <property type="match status" value="1"/>
</dbReference>
<name>A0AAV2I6H1_LYMST</name>
<evidence type="ECO:0000256" key="3">
    <source>
        <dbReference type="ARBA" id="ARBA00023242"/>
    </source>
</evidence>
<accession>A0AAV2I6H1</accession>
<dbReference type="InterPro" id="IPR052416">
    <property type="entry name" value="GTF3C_component"/>
</dbReference>
<keyword evidence="2" id="KW-0804">Transcription</keyword>
<feature type="non-terminal residue" evidence="4">
    <location>
        <position position="117"/>
    </location>
</feature>
<dbReference type="Gene3D" id="2.130.10.10">
    <property type="entry name" value="YVTN repeat-like/Quinoprotein amine dehydrogenase"/>
    <property type="match status" value="1"/>
</dbReference>
<dbReference type="InterPro" id="IPR001680">
    <property type="entry name" value="WD40_rpt"/>
</dbReference>
<dbReference type="GO" id="GO:0005634">
    <property type="term" value="C:nucleus"/>
    <property type="evidence" value="ECO:0007669"/>
    <property type="project" value="UniProtKB-SubCell"/>
</dbReference>
<dbReference type="AlphaFoldDB" id="A0AAV2I6H1"/>
<dbReference type="InterPro" id="IPR015943">
    <property type="entry name" value="WD40/YVTN_repeat-like_dom_sf"/>
</dbReference>
<proteinExistence type="predicted"/>
<keyword evidence="5" id="KW-1185">Reference proteome</keyword>
<evidence type="ECO:0000313" key="5">
    <source>
        <dbReference type="Proteomes" id="UP001497497"/>
    </source>
</evidence>
<evidence type="ECO:0000256" key="1">
    <source>
        <dbReference type="ARBA" id="ARBA00004123"/>
    </source>
</evidence>
<dbReference type="Proteomes" id="UP001497497">
    <property type="component" value="Unassembled WGS sequence"/>
</dbReference>
<gene>
    <name evidence="4" type="ORF">GSLYS_00015857001</name>
</gene>
<dbReference type="GO" id="GO:0000127">
    <property type="term" value="C:transcription factor TFIIIC complex"/>
    <property type="evidence" value="ECO:0007669"/>
    <property type="project" value="TreeGrafter"/>
</dbReference>
<dbReference type="EMBL" id="CAXITT010000477">
    <property type="protein sequence ID" value="CAL1542263.1"/>
    <property type="molecule type" value="Genomic_DNA"/>
</dbReference>
<comment type="subcellular location">
    <subcellularLocation>
        <location evidence="1">Nucleus</location>
    </subcellularLocation>
</comment>
<dbReference type="SUPFAM" id="SSF50978">
    <property type="entry name" value="WD40 repeat-like"/>
    <property type="match status" value="1"/>
</dbReference>
<reference evidence="4 5" key="1">
    <citation type="submission" date="2024-04" db="EMBL/GenBank/DDBJ databases">
        <authorList>
            <consortium name="Genoscope - CEA"/>
            <person name="William W."/>
        </authorList>
    </citation>
    <scope>NUCLEOTIDE SEQUENCE [LARGE SCALE GENOMIC DNA]</scope>
</reference>
<dbReference type="InterPro" id="IPR036322">
    <property type="entry name" value="WD40_repeat_dom_sf"/>
</dbReference>
<dbReference type="SMART" id="SM00320">
    <property type="entry name" value="WD40"/>
    <property type="match status" value="1"/>
</dbReference>
<dbReference type="GO" id="GO:0006383">
    <property type="term" value="P:transcription by RNA polymerase III"/>
    <property type="evidence" value="ECO:0007669"/>
    <property type="project" value="TreeGrafter"/>
</dbReference>
<organism evidence="4 5">
    <name type="scientific">Lymnaea stagnalis</name>
    <name type="common">Great pond snail</name>
    <name type="synonym">Helix stagnalis</name>
    <dbReference type="NCBI Taxonomy" id="6523"/>
    <lineage>
        <taxon>Eukaryota</taxon>
        <taxon>Metazoa</taxon>
        <taxon>Spiralia</taxon>
        <taxon>Lophotrochozoa</taxon>
        <taxon>Mollusca</taxon>
        <taxon>Gastropoda</taxon>
        <taxon>Heterobranchia</taxon>
        <taxon>Euthyneura</taxon>
        <taxon>Panpulmonata</taxon>
        <taxon>Hygrophila</taxon>
        <taxon>Lymnaeoidea</taxon>
        <taxon>Lymnaeidae</taxon>
        <taxon>Lymnaea</taxon>
    </lineage>
</organism>
<sequence>CGPCLCTSWQQGGELRYIIAGYAQGCTLLWDLLSSSPLIRVNSSTLRPMQCFRYNTDSILACTWNPRSPTIFLTSSFDGCSCQWDTRIQSMPIAIFKQPHKFFIQHSLCWAGPLING</sequence>
<evidence type="ECO:0000256" key="2">
    <source>
        <dbReference type="ARBA" id="ARBA00023163"/>
    </source>
</evidence>
<protein>
    <submittedName>
        <fullName evidence="4">Uncharacterized protein</fullName>
    </submittedName>
</protein>